<organism evidence="1 2">
    <name type="scientific">Flavobacterium johnsoniae</name>
    <name type="common">Cytophaga johnsonae</name>
    <dbReference type="NCBI Taxonomy" id="986"/>
    <lineage>
        <taxon>Bacteria</taxon>
        <taxon>Pseudomonadati</taxon>
        <taxon>Bacteroidota</taxon>
        <taxon>Flavobacteriia</taxon>
        <taxon>Flavobacteriales</taxon>
        <taxon>Flavobacteriaceae</taxon>
        <taxon>Flavobacterium</taxon>
    </lineage>
</organism>
<accession>A0A1J7BVN3</accession>
<name>A0A1J7BVN3_FLAJO</name>
<dbReference type="Proteomes" id="UP000182826">
    <property type="component" value="Unassembled WGS sequence"/>
</dbReference>
<proteinExistence type="predicted"/>
<keyword evidence="2" id="KW-1185">Reference proteome</keyword>
<dbReference type="EMBL" id="MLFK01000005">
    <property type="protein sequence ID" value="OIV42739.1"/>
    <property type="molecule type" value="Genomic_DNA"/>
</dbReference>
<evidence type="ECO:0000313" key="1">
    <source>
        <dbReference type="EMBL" id="OIV42739.1"/>
    </source>
</evidence>
<evidence type="ECO:0000313" key="2">
    <source>
        <dbReference type="Proteomes" id="UP000182826"/>
    </source>
</evidence>
<dbReference type="AlphaFoldDB" id="A0A1J7BVN3"/>
<comment type="caution">
    <text evidence="1">The sequence shown here is derived from an EMBL/GenBank/DDBJ whole genome shotgun (WGS) entry which is preliminary data.</text>
</comment>
<sequence>MLNDFYDSGKSETDEVISSTIKIIITLFGIVRSKFAVPKTNLQFFENKYMDWAYYNKLLKTDS</sequence>
<protein>
    <submittedName>
        <fullName evidence="1">Uncharacterized protein</fullName>
    </submittedName>
</protein>
<gene>
    <name evidence="1" type="ORF">BKM63_07660</name>
</gene>
<reference evidence="1 2" key="1">
    <citation type="submission" date="2016-10" db="EMBL/GenBank/DDBJ databases">
        <title>Draft Genome Sequence of Rhizobacteria Flavobacterium johnsoniae CI04.</title>
        <authorList>
            <person name="Bravo J.I."/>
            <person name="Lozano G.L."/>
            <person name="Handelsman J."/>
        </authorList>
    </citation>
    <scope>NUCLEOTIDE SEQUENCE [LARGE SCALE GENOMIC DNA]</scope>
    <source>
        <strain evidence="1 2">CI04</strain>
    </source>
</reference>